<dbReference type="Proteomes" id="UP001500339">
    <property type="component" value="Unassembled WGS sequence"/>
</dbReference>
<keyword evidence="3" id="KW-1185">Reference proteome</keyword>
<dbReference type="InterPro" id="IPR015943">
    <property type="entry name" value="WD40/YVTN_repeat-like_dom_sf"/>
</dbReference>
<keyword evidence="1" id="KW-0472">Membrane</keyword>
<keyword evidence="1" id="KW-1133">Transmembrane helix</keyword>
<keyword evidence="1" id="KW-0812">Transmembrane</keyword>
<dbReference type="RefSeq" id="WP_343771338.1">
    <property type="nucleotide sequence ID" value="NZ_BAAACF010000012.1"/>
</dbReference>
<gene>
    <name evidence="2" type="ORF">GCM10008905_32040</name>
</gene>
<evidence type="ECO:0000313" key="3">
    <source>
        <dbReference type="Proteomes" id="UP001500339"/>
    </source>
</evidence>
<sequence length="341" mass="39347">MKSLKRIATWIVFSLIVQAIGFIYVDQFYLSTNTSVKVKKVEKTEKDSNKYVEVPIPEEADHVNMSFDGKYVAYYVNGELHIISTKDGKEKNIAFDEGVEISYYKWLSDRNRMLIAEKHNGKENGFKLYYYDVDRDEKDKIKDLTWADEKSEVEDIQASTLTNVIYIKVSRSGGRSSFYWINIMKQMKNVYTKAHIVGQTALMPHEDKLLYEDTIFNKIYSTNVENAIVIKDVEKPRLLGVDTDDNVYIGSMVNEKISKIYYGTLDTPTENWKVMPLMQPANREDIFILEGGKLLINDNLRGVVKEIATGKEYDYPGRFLQVYTNGIGSIKDGKLIKTMFK</sequence>
<dbReference type="SUPFAM" id="SSF69304">
    <property type="entry name" value="Tricorn protease N-terminal domain"/>
    <property type="match status" value="1"/>
</dbReference>
<comment type="caution">
    <text evidence="2">The sequence shown here is derived from an EMBL/GenBank/DDBJ whole genome shotgun (WGS) entry which is preliminary data.</text>
</comment>
<evidence type="ECO:0008006" key="4">
    <source>
        <dbReference type="Google" id="ProtNLM"/>
    </source>
</evidence>
<feature type="transmembrane region" description="Helical" evidence="1">
    <location>
        <begin position="7"/>
        <end position="25"/>
    </location>
</feature>
<proteinExistence type="predicted"/>
<protein>
    <recommendedName>
        <fullName evidence="4">Dipeptidyl peptidase IV</fullName>
    </recommendedName>
</protein>
<reference evidence="2 3" key="1">
    <citation type="journal article" date="2019" name="Int. J. Syst. Evol. Microbiol.">
        <title>The Global Catalogue of Microorganisms (GCM) 10K type strain sequencing project: providing services to taxonomists for standard genome sequencing and annotation.</title>
        <authorList>
            <consortium name="The Broad Institute Genomics Platform"/>
            <consortium name="The Broad Institute Genome Sequencing Center for Infectious Disease"/>
            <person name="Wu L."/>
            <person name="Ma J."/>
        </authorList>
    </citation>
    <scope>NUCLEOTIDE SEQUENCE [LARGE SCALE GENOMIC DNA]</scope>
    <source>
        <strain evidence="2 3">JCM 1405</strain>
    </source>
</reference>
<organism evidence="2 3">
    <name type="scientific">Clostridium malenominatum</name>
    <dbReference type="NCBI Taxonomy" id="1539"/>
    <lineage>
        <taxon>Bacteria</taxon>
        <taxon>Bacillati</taxon>
        <taxon>Bacillota</taxon>
        <taxon>Clostridia</taxon>
        <taxon>Eubacteriales</taxon>
        <taxon>Clostridiaceae</taxon>
        <taxon>Clostridium</taxon>
    </lineage>
</organism>
<evidence type="ECO:0000313" key="2">
    <source>
        <dbReference type="EMBL" id="GAA0730576.1"/>
    </source>
</evidence>
<evidence type="ECO:0000256" key="1">
    <source>
        <dbReference type="SAM" id="Phobius"/>
    </source>
</evidence>
<name>A0ABN1J764_9CLOT</name>
<accession>A0ABN1J764</accession>
<dbReference type="EMBL" id="BAAACF010000012">
    <property type="protein sequence ID" value="GAA0730576.1"/>
    <property type="molecule type" value="Genomic_DNA"/>
</dbReference>
<dbReference type="Gene3D" id="2.130.10.10">
    <property type="entry name" value="YVTN repeat-like/Quinoprotein amine dehydrogenase"/>
    <property type="match status" value="1"/>
</dbReference>